<keyword evidence="2" id="KW-1185">Reference proteome</keyword>
<dbReference type="AlphaFoldDB" id="D5U2H1"/>
<evidence type="ECO:0000313" key="2">
    <source>
        <dbReference type="Proteomes" id="UP000002376"/>
    </source>
</evidence>
<name>D5U2H1_THEAM</name>
<dbReference type="Proteomes" id="UP000002376">
    <property type="component" value="Chromosome"/>
</dbReference>
<reference evidence="1 2" key="1">
    <citation type="journal article" date="2010" name="Stand. Genomic Sci.">
        <title>Complete genome sequence of Thermosphaera aggregans type strain (M11TL).</title>
        <authorList>
            <person name="Spring S."/>
            <person name="Rachel R."/>
            <person name="Lapidus A."/>
            <person name="Davenport K."/>
            <person name="Tice H."/>
            <person name="Copeland A."/>
            <person name="Cheng J.F."/>
            <person name="Lucas S."/>
            <person name="Chen F."/>
            <person name="Nolan M."/>
            <person name="Bruce D."/>
            <person name="Goodwin L."/>
            <person name="Pitluck S."/>
            <person name="Ivanova N."/>
            <person name="Mavromatis K."/>
            <person name="Ovchinnikova G."/>
            <person name="Pati A."/>
            <person name="Chen A."/>
            <person name="Palaniappan K."/>
            <person name="Land M."/>
            <person name="Hauser L."/>
            <person name="Chang Y.J."/>
            <person name="Jeffries C.C."/>
            <person name="Brettin T."/>
            <person name="Detter J.C."/>
            <person name="Tapia R."/>
            <person name="Han C."/>
            <person name="Heimerl T."/>
            <person name="Weikl F."/>
            <person name="Brambilla E."/>
            <person name="Goker M."/>
            <person name="Bristow J."/>
            <person name="Eisen J.A."/>
            <person name="Markowitz V."/>
            <person name="Hugenholtz P."/>
            <person name="Kyrpides N.C."/>
            <person name="Klenk H.P."/>
        </authorList>
    </citation>
    <scope>NUCLEOTIDE SEQUENCE [LARGE SCALE GENOMIC DNA]</scope>
    <source>
        <strain evidence="2">DSM 11486 / M11TL</strain>
    </source>
</reference>
<dbReference type="KEGG" id="tag:Tagg_1052"/>
<protein>
    <submittedName>
        <fullName evidence="1">Uncharacterized protein</fullName>
    </submittedName>
</protein>
<gene>
    <name evidence="1" type="ordered locus">Tagg_1052</name>
</gene>
<dbReference type="HOGENOM" id="CLU_3338667_0_0_2"/>
<proteinExistence type="predicted"/>
<sequence>MVLFILGIILIGLGVSLALIQLYTYSPRIVSGGPEEA</sequence>
<dbReference type="EMBL" id="CP001939">
    <property type="protein sequence ID" value="ADG91321.1"/>
    <property type="molecule type" value="Genomic_DNA"/>
</dbReference>
<accession>D5U2H1</accession>
<reference evidence="2" key="2">
    <citation type="journal article" date="2010" name="Stand. Genomic Sci.">
        <title>Complete genome sequence of Thermosphaera aggregans type strain (M11TLT).</title>
        <authorList>
            <person name="Spring S."/>
            <person name="Rachel R."/>
            <person name="Lapidus A."/>
            <person name="Davenport K."/>
            <person name="Tice H."/>
            <person name="Copeland A."/>
            <person name="Cheng J.-F."/>
            <person name="Lucas S."/>
            <person name="Chen F."/>
            <person name="Nolan M."/>
            <person name="Bruce D."/>
            <person name="Goodwin L."/>
            <person name="Pitluck S."/>
            <person name="Ivanova N."/>
            <person name="Mavromatis K."/>
            <person name="Ovchinnikova G."/>
            <person name="Pati A."/>
            <person name="Chen A."/>
            <person name="Palaniappan K."/>
            <person name="Land M."/>
            <person name="Hauser L."/>
            <person name="Chang Y.-J."/>
            <person name="Jeffries C.C."/>
            <person name="Brettin T."/>
            <person name="Detter J.C."/>
            <person name="Tapia R."/>
            <person name="Han C."/>
            <person name="Heimerl T."/>
            <person name="Weikl F."/>
            <person name="Brambilla E."/>
            <person name="Goker M."/>
            <person name="Bristow J."/>
            <person name="Eisen J.A."/>
            <person name="Markowitz V."/>
            <person name="Hugenholtz P."/>
            <person name="Kyrpides N.C."/>
            <person name="Klenk H.-P."/>
        </authorList>
    </citation>
    <scope>NUCLEOTIDE SEQUENCE [LARGE SCALE GENOMIC DNA]</scope>
    <source>
        <strain evidence="2">DSM 11486 / M11TL</strain>
    </source>
</reference>
<reference key="3">
    <citation type="submission" date="2010-02" db="EMBL/GenBank/DDBJ databases">
        <title>Complete genome sequence of Thermosphaera aggregans type strain (M11TL).</title>
        <authorList>
            <consortium name="US DOE Joint Genome Institute (JGI-PGF)"/>
            <person name="Spring S."/>
            <person name="Lapidus A."/>
            <person name="Munk C."/>
            <person name="Schroeder M."/>
            <person name="Glavina Del Rio T."/>
            <person name="Tice H."/>
            <person name="Copeland A."/>
            <person name="Cheng J.-F."/>
            <person name="Lucas S."/>
            <person name="Chen F."/>
            <person name="Nolan M."/>
            <person name="Bruce D."/>
            <person name="Goodwin L."/>
            <person name="Pitluck S."/>
            <person name="Ivanova N."/>
            <person name="Mavromatis K."/>
            <person name="Ovchinnikova G."/>
            <person name="Pati A."/>
            <person name="Chen A."/>
            <person name="Palaniappan K."/>
            <person name="Land M."/>
            <person name="Hauser L."/>
            <person name="Chang Y.-J."/>
            <person name="Jeffries C.C."/>
            <person name="Brettin T."/>
            <person name="Detter J.C."/>
            <person name="Tapia R."/>
            <person name="Han C."/>
            <person name="Chain P."/>
            <person name="Heimerl T."/>
            <person name="Weik F."/>
            <person name="Goker M."/>
            <person name="Rachel R."/>
            <person name="Bristow J."/>
            <person name="Eisen J.A."/>
            <person name="Markowitz V."/>
            <person name="Hugenholtz P."/>
            <person name="Kyrpides N.C."/>
            <person name="Klenk H.-P."/>
        </authorList>
    </citation>
    <scope>NUCLEOTIDE SEQUENCE</scope>
    <source>
        <strain>DSM 11486</strain>
    </source>
</reference>
<organism evidence="1 2">
    <name type="scientific">Thermosphaera aggregans (strain DSM 11486 / M11TL)</name>
    <dbReference type="NCBI Taxonomy" id="633148"/>
    <lineage>
        <taxon>Archaea</taxon>
        <taxon>Thermoproteota</taxon>
        <taxon>Thermoprotei</taxon>
        <taxon>Desulfurococcales</taxon>
        <taxon>Desulfurococcaceae</taxon>
        <taxon>Thermosphaera</taxon>
    </lineage>
</organism>
<dbReference type="STRING" id="633148.Tagg_1052"/>
<evidence type="ECO:0000313" key="1">
    <source>
        <dbReference type="EMBL" id="ADG91321.1"/>
    </source>
</evidence>